<dbReference type="InterPro" id="IPR007110">
    <property type="entry name" value="Ig-like_dom"/>
</dbReference>
<dbReference type="SUPFAM" id="SSF48726">
    <property type="entry name" value="Immunoglobulin"/>
    <property type="match status" value="1"/>
</dbReference>
<reference evidence="3" key="1">
    <citation type="submission" date="2025-08" db="UniProtKB">
        <authorList>
            <consortium name="Ensembl"/>
        </authorList>
    </citation>
    <scope>IDENTIFICATION</scope>
</reference>
<keyword evidence="4" id="KW-1185">Reference proteome</keyword>
<evidence type="ECO:0000256" key="1">
    <source>
        <dbReference type="SAM" id="Phobius"/>
    </source>
</evidence>
<dbReference type="Ensembl" id="ENSKMAT00000018726.1">
    <property type="protein sequence ID" value="ENSKMAP00000018470.1"/>
    <property type="gene ID" value="ENSKMAG00000013736.1"/>
</dbReference>
<dbReference type="Gene3D" id="2.60.40.10">
    <property type="entry name" value="Immunoglobulins"/>
    <property type="match status" value="1"/>
</dbReference>
<evidence type="ECO:0000313" key="3">
    <source>
        <dbReference type="Ensembl" id="ENSKMAP00000018470.1"/>
    </source>
</evidence>
<keyword evidence="1" id="KW-0472">Membrane</keyword>
<keyword evidence="1" id="KW-0812">Transmembrane</keyword>
<sequence length="148" mass="16742">PVSVSGGQLPARLYVNTVLMVTFIFIGGLTSNSIVLILTTHTPPVEPSFLQISSIPQIPQVERLLVLCCRVENFYPKNVDLEWSRSDGERVVSLSHIINTDDLNKYSTSDPFILKKVECFLWVRDESLPQVIVEWKGRWLDGLGFQPQ</sequence>
<reference evidence="3" key="2">
    <citation type="submission" date="2025-09" db="UniProtKB">
        <authorList>
            <consortium name="Ensembl"/>
        </authorList>
    </citation>
    <scope>IDENTIFICATION</scope>
</reference>
<organism evidence="3 4">
    <name type="scientific">Kryptolebias marmoratus</name>
    <name type="common">Mangrove killifish</name>
    <name type="synonym">Rivulus marmoratus</name>
    <dbReference type="NCBI Taxonomy" id="37003"/>
    <lineage>
        <taxon>Eukaryota</taxon>
        <taxon>Metazoa</taxon>
        <taxon>Chordata</taxon>
        <taxon>Craniata</taxon>
        <taxon>Vertebrata</taxon>
        <taxon>Euteleostomi</taxon>
        <taxon>Actinopterygii</taxon>
        <taxon>Neopterygii</taxon>
        <taxon>Teleostei</taxon>
        <taxon>Neoteleostei</taxon>
        <taxon>Acanthomorphata</taxon>
        <taxon>Ovalentaria</taxon>
        <taxon>Atherinomorphae</taxon>
        <taxon>Cyprinodontiformes</taxon>
        <taxon>Rivulidae</taxon>
        <taxon>Kryptolebias</taxon>
    </lineage>
</organism>
<name>A0A3Q3AQ51_KRYMA</name>
<evidence type="ECO:0000313" key="4">
    <source>
        <dbReference type="Proteomes" id="UP000264800"/>
    </source>
</evidence>
<feature type="transmembrane region" description="Helical" evidence="1">
    <location>
        <begin position="13"/>
        <end position="38"/>
    </location>
</feature>
<evidence type="ECO:0000259" key="2">
    <source>
        <dbReference type="PROSITE" id="PS50835"/>
    </source>
</evidence>
<accession>A0A3Q3AQ51</accession>
<dbReference type="PROSITE" id="PS50835">
    <property type="entry name" value="IG_LIKE"/>
    <property type="match status" value="1"/>
</dbReference>
<feature type="domain" description="Ig-like" evidence="2">
    <location>
        <begin position="47"/>
        <end position="86"/>
    </location>
</feature>
<proteinExistence type="predicted"/>
<dbReference type="STRING" id="37003.ENSKMAP00000018470"/>
<protein>
    <recommendedName>
        <fullName evidence="2">Ig-like domain-containing protein</fullName>
    </recommendedName>
</protein>
<dbReference type="Proteomes" id="UP000264800">
    <property type="component" value="Unplaced"/>
</dbReference>
<dbReference type="GeneTree" id="ENSGT00990000204514"/>
<dbReference type="InterPro" id="IPR036179">
    <property type="entry name" value="Ig-like_dom_sf"/>
</dbReference>
<keyword evidence="1" id="KW-1133">Transmembrane helix</keyword>
<dbReference type="InterPro" id="IPR013783">
    <property type="entry name" value="Ig-like_fold"/>
</dbReference>
<dbReference type="AlphaFoldDB" id="A0A3Q3AQ51"/>